<protein>
    <submittedName>
        <fullName evidence="2">Uncharacterized protein</fullName>
    </submittedName>
</protein>
<dbReference type="Proteomes" id="UP000887578">
    <property type="component" value="Unplaced"/>
</dbReference>
<organism evidence="1 2">
    <name type="scientific">Panagrolaimus davidi</name>
    <dbReference type="NCBI Taxonomy" id="227884"/>
    <lineage>
        <taxon>Eukaryota</taxon>
        <taxon>Metazoa</taxon>
        <taxon>Ecdysozoa</taxon>
        <taxon>Nematoda</taxon>
        <taxon>Chromadorea</taxon>
        <taxon>Rhabditida</taxon>
        <taxon>Tylenchina</taxon>
        <taxon>Panagrolaimomorpha</taxon>
        <taxon>Panagrolaimoidea</taxon>
        <taxon>Panagrolaimidae</taxon>
        <taxon>Panagrolaimus</taxon>
    </lineage>
</organism>
<evidence type="ECO:0000313" key="2">
    <source>
        <dbReference type="WBParaSite" id="PDA_v2.g23492.t1"/>
    </source>
</evidence>
<name>A0A914PXE9_9BILA</name>
<accession>A0A914PXE9</accession>
<dbReference type="AlphaFoldDB" id="A0A914PXE9"/>
<sequence length="241" mass="26075">MSASIKLRFIDAEGVTERSKRFSMSDDSSTVAVSMQKALDSLECPSLHSQLNMYGQNSIRVRATTPTSMASALPPAVPTSMAAALHQSTQAAMAAPPPPYGRVLMDDGSAEPSTSAVAYTFYISKNQSVNDFHGSKLNMDGRNFYESNQGASWIMSVCRHPLYSMAENIRRLVPAFMKKLKSVNTWLARFSQKSASERVSPLDASNDNGIIFPTILILGSQSAVIFYIAADVSSLDASNDA</sequence>
<dbReference type="WBParaSite" id="PDA_v2.g23492.t1">
    <property type="protein sequence ID" value="PDA_v2.g23492.t1"/>
    <property type="gene ID" value="PDA_v2.g23492"/>
</dbReference>
<evidence type="ECO:0000313" key="1">
    <source>
        <dbReference type="Proteomes" id="UP000887578"/>
    </source>
</evidence>
<proteinExistence type="predicted"/>
<keyword evidence="1" id="KW-1185">Reference proteome</keyword>
<reference evidence="2" key="1">
    <citation type="submission" date="2022-11" db="UniProtKB">
        <authorList>
            <consortium name="WormBaseParasite"/>
        </authorList>
    </citation>
    <scope>IDENTIFICATION</scope>
</reference>